<protein>
    <submittedName>
        <fullName evidence="1">Uncharacterized protein</fullName>
    </submittedName>
</protein>
<dbReference type="EMBL" id="JAJSBI010000007">
    <property type="protein sequence ID" value="MCD9875245.1"/>
    <property type="molecule type" value="Genomic_DNA"/>
</dbReference>
<name>A0A9Q3VQR6_9ACTN</name>
<organism evidence="1 2">
    <name type="scientific">Streptomyces guryensis</name>
    <dbReference type="NCBI Taxonomy" id="2886947"/>
    <lineage>
        <taxon>Bacteria</taxon>
        <taxon>Bacillati</taxon>
        <taxon>Actinomycetota</taxon>
        <taxon>Actinomycetes</taxon>
        <taxon>Kitasatosporales</taxon>
        <taxon>Streptomycetaceae</taxon>
        <taxon>Streptomyces</taxon>
    </lineage>
</organism>
<dbReference type="Proteomes" id="UP001108029">
    <property type="component" value="Unassembled WGS sequence"/>
</dbReference>
<gene>
    <name evidence="1" type="ORF">LJ657_16515</name>
</gene>
<keyword evidence="2" id="KW-1185">Reference proteome</keyword>
<reference evidence="1" key="1">
    <citation type="submission" date="2021-12" db="EMBL/GenBank/DDBJ databases">
        <authorList>
            <person name="Lee J.-H."/>
            <person name="Kim S.-B."/>
        </authorList>
    </citation>
    <scope>NUCLEOTIDE SEQUENCE</scope>
    <source>
        <strain evidence="1">NR30</strain>
    </source>
</reference>
<comment type="caution">
    <text evidence="1">The sequence shown here is derived from an EMBL/GenBank/DDBJ whole genome shotgun (WGS) entry which is preliminary data.</text>
</comment>
<evidence type="ECO:0000313" key="1">
    <source>
        <dbReference type="EMBL" id="MCD9875245.1"/>
    </source>
</evidence>
<dbReference type="AlphaFoldDB" id="A0A9Q3VQR6"/>
<accession>A0A9Q3VQR6</accession>
<sequence>MLRELVPAQITSLIWGTVKPHRLLQGRAYPLTSYRSASFYLTPRKICKLSSRQFNFILGCMLSEHSQLGENLYINVTNITSRFHMPGQVDQAL</sequence>
<evidence type="ECO:0000313" key="2">
    <source>
        <dbReference type="Proteomes" id="UP001108029"/>
    </source>
</evidence>
<dbReference type="RefSeq" id="WP_232649366.1">
    <property type="nucleotide sequence ID" value="NZ_JAJSBI010000007.1"/>
</dbReference>
<proteinExistence type="predicted"/>